<accession>A0AAN9Y6G3</accession>
<reference evidence="2 3" key="1">
    <citation type="submission" date="2024-03" db="EMBL/GenBank/DDBJ databases">
        <title>Adaptation during the transition from Ophiocordyceps entomopathogen to insect associate is accompanied by gene loss and intensified selection.</title>
        <authorList>
            <person name="Ward C.M."/>
            <person name="Onetto C.A."/>
            <person name="Borneman A.R."/>
        </authorList>
    </citation>
    <scope>NUCLEOTIDE SEQUENCE [LARGE SCALE GENOMIC DNA]</scope>
    <source>
        <strain evidence="2">AWRI1</strain>
        <tissue evidence="2">Single Adult Female</tissue>
    </source>
</reference>
<keyword evidence="3" id="KW-1185">Reference proteome</keyword>
<dbReference type="AlphaFoldDB" id="A0AAN9Y6G3"/>
<name>A0AAN9Y6G3_9HEMI</name>
<evidence type="ECO:0000313" key="3">
    <source>
        <dbReference type="Proteomes" id="UP001367676"/>
    </source>
</evidence>
<organism evidence="2 3">
    <name type="scientific">Parthenolecanium corni</name>
    <dbReference type="NCBI Taxonomy" id="536013"/>
    <lineage>
        <taxon>Eukaryota</taxon>
        <taxon>Metazoa</taxon>
        <taxon>Ecdysozoa</taxon>
        <taxon>Arthropoda</taxon>
        <taxon>Hexapoda</taxon>
        <taxon>Insecta</taxon>
        <taxon>Pterygota</taxon>
        <taxon>Neoptera</taxon>
        <taxon>Paraneoptera</taxon>
        <taxon>Hemiptera</taxon>
        <taxon>Sternorrhyncha</taxon>
        <taxon>Coccoidea</taxon>
        <taxon>Coccidae</taxon>
        <taxon>Parthenolecanium</taxon>
    </lineage>
</organism>
<evidence type="ECO:0000313" key="2">
    <source>
        <dbReference type="EMBL" id="KAK7595152.1"/>
    </source>
</evidence>
<gene>
    <name evidence="2" type="ORF">V9T40_001585</name>
</gene>
<proteinExistence type="predicted"/>
<evidence type="ECO:0000256" key="1">
    <source>
        <dbReference type="SAM" id="MobiDB-lite"/>
    </source>
</evidence>
<sequence>MVMVASYGDRLYEVSKDWSTDCSRTIRAASLMQEKLAITEEVSDVTGDAIDDVIDSLRQTNVLEEHPLESYCRSIEKDFANHSKLSILFEKVKEVTKLDNVTRRPPYSRVLLKSPESLGSLLIDKLDIPELARFFAGRSFILFLVNTSSDDSASRMVIFVKTCVAMARKERFADTIQRIFEKTINDTIPEISVPDRVEKYNSKNGALFWVPKMMRVFYGYIAGDPILKKEVDSLAAVMFPEARKEDLDFSNNPLLESFLKKTEISPIPLSEFVKELRAERENDLFSHLTYMVMVASYGDRLYEVSKDWSTDCSRTIRAAFLMQEKLAITEEVSDVMEDAIAAVIVSLRQTNVSEEHPLESYCRSIKKDFANHSKLSILFEKVKEVTKLDSVTRRPPYSRVLLKSPESSRELLIDTLDIPEFAKLFAVMSFKKLLDNSDFSPLRMGIFVKTCVAMAKKERFADSIQRIFEKTLIDTVPEIGVPDRAEKFNSFLKDGFLFWVPKMMRVFYGYIAGDPILKKEFDSLAAELADMKDQLRDVMFYFEAQRTIANSSEREEIAEGTIVISESPASTSKPKQRRSKKR</sequence>
<protein>
    <submittedName>
        <fullName evidence="2">Uncharacterized protein</fullName>
    </submittedName>
</protein>
<feature type="region of interest" description="Disordered" evidence="1">
    <location>
        <begin position="559"/>
        <end position="582"/>
    </location>
</feature>
<dbReference type="Proteomes" id="UP001367676">
    <property type="component" value="Unassembled WGS sequence"/>
</dbReference>
<dbReference type="EMBL" id="JBBCAQ010000019">
    <property type="protein sequence ID" value="KAK7595152.1"/>
    <property type="molecule type" value="Genomic_DNA"/>
</dbReference>
<comment type="caution">
    <text evidence="2">The sequence shown here is derived from an EMBL/GenBank/DDBJ whole genome shotgun (WGS) entry which is preliminary data.</text>
</comment>